<dbReference type="EMBL" id="AJWY01012483">
    <property type="protein sequence ID" value="EKC49810.1"/>
    <property type="molecule type" value="Genomic_DNA"/>
</dbReference>
<reference evidence="2" key="1">
    <citation type="journal article" date="2013" name="Environ. Microbiol.">
        <title>Microbiota from the distal guts of lean and obese adolescents exhibit partial functional redundancy besides clear differences in community structure.</title>
        <authorList>
            <person name="Ferrer M."/>
            <person name="Ruiz A."/>
            <person name="Lanza F."/>
            <person name="Haange S.B."/>
            <person name="Oberbach A."/>
            <person name="Till H."/>
            <person name="Bargiela R."/>
            <person name="Campoy C."/>
            <person name="Segura M.T."/>
            <person name="Richter M."/>
            <person name="von Bergen M."/>
            <person name="Seifert J."/>
            <person name="Suarez A."/>
        </authorList>
    </citation>
    <scope>NUCLEOTIDE SEQUENCE</scope>
</reference>
<name>K1S7S1_9ZZZZ</name>
<accession>K1S7S1</accession>
<feature type="region of interest" description="Disordered" evidence="1">
    <location>
        <begin position="1"/>
        <end position="41"/>
    </location>
</feature>
<comment type="caution">
    <text evidence="2">The sequence shown here is derived from an EMBL/GenBank/DDBJ whole genome shotgun (WGS) entry which is preliminary data.</text>
</comment>
<gene>
    <name evidence="2" type="ORF">LEA_18208</name>
</gene>
<protein>
    <submittedName>
        <fullName evidence="2">Helicase, Snf2 family</fullName>
    </submittedName>
</protein>
<keyword evidence="2" id="KW-0547">Nucleotide-binding</keyword>
<dbReference type="GO" id="GO:0004386">
    <property type="term" value="F:helicase activity"/>
    <property type="evidence" value="ECO:0007669"/>
    <property type="project" value="UniProtKB-KW"/>
</dbReference>
<evidence type="ECO:0000313" key="2">
    <source>
        <dbReference type="EMBL" id="EKC49810.1"/>
    </source>
</evidence>
<evidence type="ECO:0000256" key="1">
    <source>
        <dbReference type="SAM" id="MobiDB-lite"/>
    </source>
</evidence>
<feature type="compositionally biased region" description="Low complexity" evidence="1">
    <location>
        <begin position="19"/>
        <end position="29"/>
    </location>
</feature>
<feature type="compositionally biased region" description="Polar residues" evidence="1">
    <location>
        <begin position="30"/>
        <end position="40"/>
    </location>
</feature>
<keyword evidence="2" id="KW-0347">Helicase</keyword>
<dbReference type="AlphaFoldDB" id="K1S7S1"/>
<keyword evidence="2" id="KW-0378">Hydrolase</keyword>
<sequence length="106" mass="11494">MVKTATAPRRPPGKKEEISIQQQTNSSSNRESVTNRSNQPKDLVAQGISFLSGLAETLKSPEATAQLVDSIVEKDEQTGETSIKIPIESKETVSNLLNLIGKLFAK</sequence>
<proteinExistence type="predicted"/>
<organism evidence="2">
    <name type="scientific">human gut metagenome</name>
    <dbReference type="NCBI Taxonomy" id="408170"/>
    <lineage>
        <taxon>unclassified sequences</taxon>
        <taxon>metagenomes</taxon>
        <taxon>organismal metagenomes</taxon>
    </lineage>
</organism>
<keyword evidence="2" id="KW-0067">ATP-binding</keyword>